<feature type="transmembrane region" description="Helical" evidence="8">
    <location>
        <begin position="86"/>
        <end position="109"/>
    </location>
</feature>
<evidence type="ECO:0000256" key="4">
    <source>
        <dbReference type="ARBA" id="ARBA00022475"/>
    </source>
</evidence>
<dbReference type="InterPro" id="IPR000522">
    <property type="entry name" value="ABC_transptr_permease_BtuC"/>
</dbReference>
<dbReference type="SUPFAM" id="SSF48576">
    <property type="entry name" value="Terpenoid synthases"/>
    <property type="match status" value="1"/>
</dbReference>
<evidence type="ECO:0000256" key="1">
    <source>
        <dbReference type="ARBA" id="ARBA00004651"/>
    </source>
</evidence>
<evidence type="ECO:0000256" key="8">
    <source>
        <dbReference type="SAM" id="Phobius"/>
    </source>
</evidence>
<dbReference type="PANTHER" id="PTHR30472">
    <property type="entry name" value="FERRIC ENTEROBACTIN TRANSPORT SYSTEM PERMEASE PROTEIN"/>
    <property type="match status" value="1"/>
</dbReference>
<evidence type="ECO:0000256" key="5">
    <source>
        <dbReference type="ARBA" id="ARBA00022692"/>
    </source>
</evidence>
<gene>
    <name evidence="9" type="ORF">GCM10010390_35980</name>
</gene>
<name>A0ABN1CZZ1_9ACTN</name>
<dbReference type="PANTHER" id="PTHR30472:SF37">
    <property type="entry name" value="FE(3+) DICITRATE TRANSPORT SYSTEM PERMEASE PROTEIN FECD-RELATED"/>
    <property type="match status" value="1"/>
</dbReference>
<keyword evidence="7 8" id="KW-0472">Membrane</keyword>
<sequence>MAHMVERKKGLAIRSATTRVTVVVLATLLSAAAVTLAGPIGFVGLVAPHAARALVGRQHARVVPVAVLLGTTLVCAADMLGRTVIAPAQLGAGLMTAVIGTPYLLQLLVRSRRSGVRRSGVAGETEACPVSARWCGTATVASTEDGGTQGRRFHTPVRIATGWPYGGAFWWPGPGLAGVHGRPPGRMKTSGGWGMGLWGTALDAAGISDPRLREDYTHQRKLVAAYRRSSYLAARLLLPPPLLPHLIAATAFMHRTDTLLDSGPVEERAGAFAEWAKGVRDGLAGGESEHAAVRPLLHTVSAHPGLRERVEGFLDAAPLELEFTGFATEADYQRYVDTYALPAFMLIAGLIAGEDTPVGYREACRVYIDGSQRLDFVNDLSEDLADGRLNLVRETLDAHGVTRVDLESARDTTGTRSLLAHVLGQARQSLSTSRSLVGLAPPEGRPLFRAMIQIEQLTATAAAAKGPGVLRAPARPPLPATARVLLRERRHARHRR</sequence>
<accession>A0ABN1CZZ1</accession>
<dbReference type="Proteomes" id="UP001501576">
    <property type="component" value="Unassembled WGS sequence"/>
</dbReference>
<dbReference type="Pfam" id="PF00494">
    <property type="entry name" value="SQS_PSY"/>
    <property type="match status" value="1"/>
</dbReference>
<feature type="transmembrane region" description="Helical" evidence="8">
    <location>
        <begin position="20"/>
        <end position="47"/>
    </location>
</feature>
<comment type="similarity">
    <text evidence="2">Belongs to the binding-protein-dependent transport system permease family. FecCD subfamily.</text>
</comment>
<keyword evidence="5 8" id="KW-0812">Transmembrane</keyword>
<organism evidence="9 10">
    <name type="scientific">Streptomyces mordarskii</name>
    <dbReference type="NCBI Taxonomy" id="1226758"/>
    <lineage>
        <taxon>Bacteria</taxon>
        <taxon>Bacillati</taxon>
        <taxon>Actinomycetota</taxon>
        <taxon>Actinomycetes</taxon>
        <taxon>Kitasatosporales</taxon>
        <taxon>Streptomycetaceae</taxon>
        <taxon>Streptomyces</taxon>
    </lineage>
</organism>
<proteinExistence type="inferred from homology"/>
<comment type="caution">
    <text evidence="9">The sequence shown here is derived from an EMBL/GenBank/DDBJ whole genome shotgun (WGS) entry which is preliminary data.</text>
</comment>
<evidence type="ECO:0000256" key="7">
    <source>
        <dbReference type="ARBA" id="ARBA00023136"/>
    </source>
</evidence>
<evidence type="ECO:0000256" key="3">
    <source>
        <dbReference type="ARBA" id="ARBA00022448"/>
    </source>
</evidence>
<dbReference type="SUPFAM" id="SSF81345">
    <property type="entry name" value="ABC transporter involved in vitamin B12 uptake, BtuC"/>
    <property type="match status" value="1"/>
</dbReference>
<reference evidence="9 10" key="1">
    <citation type="journal article" date="2019" name="Int. J. Syst. Evol. Microbiol.">
        <title>The Global Catalogue of Microorganisms (GCM) 10K type strain sequencing project: providing services to taxonomists for standard genome sequencing and annotation.</title>
        <authorList>
            <consortium name="The Broad Institute Genomics Platform"/>
            <consortium name="The Broad Institute Genome Sequencing Center for Infectious Disease"/>
            <person name="Wu L."/>
            <person name="Ma J."/>
        </authorList>
    </citation>
    <scope>NUCLEOTIDE SEQUENCE [LARGE SCALE GENOMIC DNA]</scope>
    <source>
        <strain evidence="9 10">JCM 5052</strain>
    </source>
</reference>
<evidence type="ECO:0000256" key="2">
    <source>
        <dbReference type="ARBA" id="ARBA00007935"/>
    </source>
</evidence>
<keyword evidence="3" id="KW-0813">Transport</keyword>
<keyword evidence="4" id="KW-1003">Cell membrane</keyword>
<dbReference type="Pfam" id="PF01032">
    <property type="entry name" value="FecCD"/>
    <property type="match status" value="1"/>
</dbReference>
<comment type="subcellular location">
    <subcellularLocation>
        <location evidence="1">Cell membrane</location>
        <topology evidence="1">Multi-pass membrane protein</topology>
    </subcellularLocation>
</comment>
<dbReference type="Gene3D" id="1.10.3470.10">
    <property type="entry name" value="ABC transporter involved in vitamin B12 uptake, BtuC"/>
    <property type="match status" value="1"/>
</dbReference>
<dbReference type="InterPro" id="IPR037294">
    <property type="entry name" value="ABC_BtuC-like"/>
</dbReference>
<feature type="transmembrane region" description="Helical" evidence="8">
    <location>
        <begin position="59"/>
        <end position="80"/>
    </location>
</feature>
<evidence type="ECO:0000256" key="6">
    <source>
        <dbReference type="ARBA" id="ARBA00022989"/>
    </source>
</evidence>
<dbReference type="EMBL" id="BAAABZ010000025">
    <property type="protein sequence ID" value="GAA0530584.1"/>
    <property type="molecule type" value="Genomic_DNA"/>
</dbReference>
<dbReference type="InterPro" id="IPR008949">
    <property type="entry name" value="Isoprenoid_synthase_dom_sf"/>
</dbReference>
<keyword evidence="10" id="KW-1185">Reference proteome</keyword>
<evidence type="ECO:0008006" key="11">
    <source>
        <dbReference type="Google" id="ProtNLM"/>
    </source>
</evidence>
<dbReference type="InterPro" id="IPR002060">
    <property type="entry name" value="Squ/phyt_synthse"/>
</dbReference>
<keyword evidence="6 8" id="KW-1133">Transmembrane helix</keyword>
<evidence type="ECO:0000313" key="10">
    <source>
        <dbReference type="Proteomes" id="UP001501576"/>
    </source>
</evidence>
<dbReference type="Gene3D" id="1.10.600.10">
    <property type="entry name" value="Farnesyl Diphosphate Synthase"/>
    <property type="match status" value="1"/>
</dbReference>
<evidence type="ECO:0000313" key="9">
    <source>
        <dbReference type="EMBL" id="GAA0530584.1"/>
    </source>
</evidence>
<protein>
    <recommendedName>
        <fullName evidence="11">Phytoene synthase</fullName>
    </recommendedName>
</protein>